<dbReference type="EMBL" id="JH651384">
    <property type="protein sequence ID" value="EIJ36947.1"/>
    <property type="molecule type" value="Genomic_DNA"/>
</dbReference>
<proteinExistence type="predicted"/>
<dbReference type="Proteomes" id="UP000005317">
    <property type="component" value="Unassembled WGS sequence"/>
</dbReference>
<protein>
    <submittedName>
        <fullName evidence="1">Uncharacterized protein</fullName>
    </submittedName>
</protein>
<gene>
    <name evidence="1" type="ORF">Thini_4472</name>
</gene>
<keyword evidence="2" id="KW-1185">Reference proteome</keyword>
<evidence type="ECO:0000313" key="1">
    <source>
        <dbReference type="EMBL" id="EIJ36947.1"/>
    </source>
</evidence>
<reference evidence="2" key="1">
    <citation type="journal article" date="2011" name="Stand. Genomic Sci.">
        <title>Genome sequence of the filamentous, gliding Thiothrix nivea neotype strain (JP2(T)).</title>
        <authorList>
            <person name="Lapidus A."/>
            <person name="Nolan M."/>
            <person name="Lucas S."/>
            <person name="Glavina Del Rio T."/>
            <person name="Tice H."/>
            <person name="Cheng J.F."/>
            <person name="Tapia R."/>
            <person name="Han C."/>
            <person name="Goodwin L."/>
            <person name="Pitluck S."/>
            <person name="Liolios K."/>
            <person name="Pagani I."/>
            <person name="Ivanova N."/>
            <person name="Huntemann M."/>
            <person name="Mavromatis K."/>
            <person name="Mikhailova N."/>
            <person name="Pati A."/>
            <person name="Chen A."/>
            <person name="Palaniappan K."/>
            <person name="Land M."/>
            <person name="Brambilla E.M."/>
            <person name="Rohde M."/>
            <person name="Abt B."/>
            <person name="Verbarg S."/>
            <person name="Goker M."/>
            <person name="Bristow J."/>
            <person name="Eisen J.A."/>
            <person name="Markowitz V."/>
            <person name="Hugenholtz P."/>
            <person name="Kyrpides N.C."/>
            <person name="Klenk H.P."/>
            <person name="Woyke T."/>
        </authorList>
    </citation>
    <scope>NUCLEOTIDE SEQUENCE [LARGE SCALE GENOMIC DNA]</scope>
    <source>
        <strain evidence="2">ATCC 35100 / DSM 5205 / JP2</strain>
    </source>
</reference>
<evidence type="ECO:0000313" key="2">
    <source>
        <dbReference type="Proteomes" id="UP000005317"/>
    </source>
</evidence>
<dbReference type="AlphaFoldDB" id="A0A656HKD9"/>
<organism evidence="1 2">
    <name type="scientific">Thiothrix nivea (strain ATCC 35100 / DSM 5205 / JP2)</name>
    <dbReference type="NCBI Taxonomy" id="870187"/>
    <lineage>
        <taxon>Bacteria</taxon>
        <taxon>Pseudomonadati</taxon>
        <taxon>Pseudomonadota</taxon>
        <taxon>Gammaproteobacteria</taxon>
        <taxon>Thiotrichales</taxon>
        <taxon>Thiotrichaceae</taxon>
        <taxon>Thiothrix</taxon>
    </lineage>
</organism>
<dbReference type="RefSeq" id="WP_002710810.1">
    <property type="nucleotide sequence ID" value="NZ_JH651384.1"/>
</dbReference>
<name>A0A656HKD9_THINJ</name>
<accession>A0A656HKD9</accession>
<sequence>MFLTRTIDVKNISDILNEENSEFKYLIIIDLSNGIKNESYSEILKHTIKGIGNLDKSNLYAFIDDINISIDIWKMVQLLSNGEENINSSRDKKDILAVANFDAIRQQNGEIYLFFSSDTDSEIMQKLGDIQKHIKKQENIAGIKYLSMKILSNGLPEVWKEIVKLIAG</sequence>